<evidence type="ECO:0000313" key="3">
    <source>
        <dbReference type="Proteomes" id="UP000192796"/>
    </source>
</evidence>
<organism evidence="2 3">
    <name type="scientific">Niastella vici</name>
    <dbReference type="NCBI Taxonomy" id="1703345"/>
    <lineage>
        <taxon>Bacteria</taxon>
        <taxon>Pseudomonadati</taxon>
        <taxon>Bacteroidota</taxon>
        <taxon>Chitinophagia</taxon>
        <taxon>Chitinophagales</taxon>
        <taxon>Chitinophagaceae</taxon>
        <taxon>Niastella</taxon>
    </lineage>
</organism>
<dbReference type="RefSeq" id="WP_143774308.1">
    <property type="nucleotide sequence ID" value="NZ_LVYD01000063.1"/>
</dbReference>
<dbReference type="SUPFAM" id="SSF48208">
    <property type="entry name" value="Six-hairpin glycosidases"/>
    <property type="match status" value="1"/>
</dbReference>
<dbReference type="Proteomes" id="UP000192796">
    <property type="component" value="Unassembled WGS sequence"/>
</dbReference>
<dbReference type="EMBL" id="LVYD01000063">
    <property type="protein sequence ID" value="OQP60469.1"/>
    <property type="molecule type" value="Genomic_DNA"/>
</dbReference>
<proteinExistence type="predicted"/>
<dbReference type="OrthoDB" id="2490189at2"/>
<gene>
    <name evidence="2" type="ORF">A3860_33660</name>
</gene>
<evidence type="ECO:0000256" key="1">
    <source>
        <dbReference type="SAM" id="SignalP"/>
    </source>
</evidence>
<dbReference type="AlphaFoldDB" id="A0A1V9FQ17"/>
<protein>
    <recommendedName>
        <fullName evidence="4">Alpha-L-rhamnosidase six-hairpin glycosidase domain-containing protein</fullName>
    </recommendedName>
</protein>
<dbReference type="InterPro" id="IPR012341">
    <property type="entry name" value="6hp_glycosidase-like_sf"/>
</dbReference>
<dbReference type="InterPro" id="IPR008928">
    <property type="entry name" value="6-hairpin_glycosidase_sf"/>
</dbReference>
<sequence>MKLTINKTLISFLAFLLPSLLFAQQQALPQQTDRWVIQPDGSIKWTINGRLPHTDHIEMSGEKVSVWVQYGLDSAGRSAVLRTVVFPTFRMLPDVTRSHIDYTFLDNELPRFFINNRQLKMDLAIGKKTGLLSYNIKSISHKGIMQIDAITGNPELVKIERRIFPSVDKPMVIEKFVFTNTTDKPLTISMEYLKREVRTDSIQSKVRPHTIIMASIGDGSRLVQPGERTSFAVCYRATDFPAQPITVDADIEESARENRIKTILSPLQLQTPDTILNTEFSFAKIRGTESIYKTKVGYLHGPGGLAYYAAVWANDQAEYVCPFFAFLGDSIGTLSAMACYRLFARYMNPEYRPIPSSIVAEGDAVWQGAGDRGDMAMIAYGASRFALAYGNPDSAKVLWPLITWCLEYCSRKLNDQGVVLSDHDELEGRFPSGKANLPTSSLYYGALRSAADLGKQLHQPKSQLDSYLKQAAILKTNIEKYFGGNVEGFEAYKYYETNDVLRAWICVPLTMGILDRSKGTIDALFSPRLWTVDGLATEAGKETFWDRSTLYALRGVLQAGETERAMNYLRYYSRRRLLGEHVPYPVEAYPEGNQRHLSAEGGLYCRIFIEGLFGMLPTGFNSFNCTPRLPKDWNEMALNNIHSFGHVFDLKISRLNKEKLNITITEGSKIMKYRINEGDTQAVTL</sequence>
<dbReference type="GO" id="GO:0005975">
    <property type="term" value="P:carbohydrate metabolic process"/>
    <property type="evidence" value="ECO:0007669"/>
    <property type="project" value="InterPro"/>
</dbReference>
<reference evidence="2 3" key="1">
    <citation type="submission" date="2016-03" db="EMBL/GenBank/DDBJ databases">
        <title>Niastella vici sp. nov., isolated from farmland soil.</title>
        <authorList>
            <person name="Chen L."/>
            <person name="Wang D."/>
            <person name="Yang S."/>
            <person name="Wang G."/>
        </authorList>
    </citation>
    <scope>NUCLEOTIDE SEQUENCE [LARGE SCALE GENOMIC DNA]</scope>
    <source>
        <strain evidence="2 3">DJ57</strain>
    </source>
</reference>
<evidence type="ECO:0008006" key="4">
    <source>
        <dbReference type="Google" id="ProtNLM"/>
    </source>
</evidence>
<comment type="caution">
    <text evidence="2">The sequence shown here is derived from an EMBL/GenBank/DDBJ whole genome shotgun (WGS) entry which is preliminary data.</text>
</comment>
<feature type="chain" id="PRO_5011986142" description="Alpha-L-rhamnosidase six-hairpin glycosidase domain-containing protein" evidence="1">
    <location>
        <begin position="24"/>
        <end position="685"/>
    </location>
</feature>
<dbReference type="STRING" id="1703345.A3860_33660"/>
<name>A0A1V9FQ17_9BACT</name>
<keyword evidence="1" id="KW-0732">Signal</keyword>
<accession>A0A1V9FQ17</accession>
<evidence type="ECO:0000313" key="2">
    <source>
        <dbReference type="EMBL" id="OQP60469.1"/>
    </source>
</evidence>
<feature type="signal peptide" evidence="1">
    <location>
        <begin position="1"/>
        <end position="23"/>
    </location>
</feature>
<dbReference type="Gene3D" id="1.50.10.10">
    <property type="match status" value="1"/>
</dbReference>
<keyword evidence="3" id="KW-1185">Reference proteome</keyword>